<dbReference type="PANTHER" id="PTHR23416">
    <property type="entry name" value="SIALIC ACID SYNTHASE-RELATED"/>
    <property type="match status" value="1"/>
</dbReference>
<dbReference type="Pfam" id="PF00132">
    <property type="entry name" value="Hexapep"/>
    <property type="match status" value="1"/>
</dbReference>
<dbReference type="Gene3D" id="2.160.10.10">
    <property type="entry name" value="Hexapeptide repeat proteins"/>
    <property type="match status" value="1"/>
</dbReference>
<dbReference type="EMBL" id="VNJI01000054">
    <property type="protein sequence ID" value="TVY05660.1"/>
    <property type="molecule type" value="Genomic_DNA"/>
</dbReference>
<accession>A0A559K0T6</accession>
<dbReference type="GO" id="GO:0016746">
    <property type="term" value="F:acyltransferase activity"/>
    <property type="evidence" value="ECO:0007669"/>
    <property type="project" value="UniProtKB-KW"/>
</dbReference>
<dbReference type="InterPro" id="IPR011004">
    <property type="entry name" value="Trimer_LpxA-like_sf"/>
</dbReference>
<name>A0A559K0T6_9BACL</name>
<evidence type="ECO:0000313" key="1">
    <source>
        <dbReference type="EMBL" id="TVY05660.1"/>
    </source>
</evidence>
<dbReference type="SUPFAM" id="SSF51161">
    <property type="entry name" value="Trimeric LpxA-like enzymes"/>
    <property type="match status" value="1"/>
</dbReference>
<evidence type="ECO:0000313" key="2">
    <source>
        <dbReference type="Proteomes" id="UP000317036"/>
    </source>
</evidence>
<dbReference type="OrthoDB" id="9812571at2"/>
<gene>
    <name evidence="1" type="ORF">FPZ49_29080</name>
</gene>
<comment type="caution">
    <text evidence="1">The sequence shown here is derived from an EMBL/GenBank/DDBJ whole genome shotgun (WGS) entry which is preliminary data.</text>
</comment>
<dbReference type="CDD" id="cd04647">
    <property type="entry name" value="LbH_MAT_like"/>
    <property type="match status" value="1"/>
</dbReference>
<keyword evidence="2" id="KW-1185">Reference proteome</keyword>
<keyword evidence="1" id="KW-0012">Acyltransferase</keyword>
<dbReference type="AlphaFoldDB" id="A0A559K0T6"/>
<protein>
    <submittedName>
        <fullName evidence="1">Acyltransferase</fullName>
    </submittedName>
</protein>
<dbReference type="InterPro" id="IPR001451">
    <property type="entry name" value="Hexapep"/>
</dbReference>
<sequence length="179" mass="20015">MNLSQVIGYLRGGINKLIYARNIRSSIFALQANSRIEIFSRHAKVVIGKFVFIRKNASIRVDFTGELHIEDKVFINDNCNINCVNKIFIGEHTKIAPNVSINDHDHNYKGETDQHLIKGEVIIGRNVWIGSNVVILRDTYIGDNAVIAAGSVVKGHVPASTLFLNKRERSFIPYAAANQ</sequence>
<dbReference type="Proteomes" id="UP000317036">
    <property type="component" value="Unassembled WGS sequence"/>
</dbReference>
<proteinExistence type="predicted"/>
<keyword evidence="1" id="KW-0808">Transferase</keyword>
<reference evidence="1 2" key="1">
    <citation type="submission" date="2019-07" db="EMBL/GenBank/DDBJ databases">
        <authorList>
            <person name="Kim J."/>
        </authorList>
    </citation>
    <scope>NUCLEOTIDE SEQUENCE [LARGE SCALE GENOMIC DNA]</scope>
    <source>
        <strain evidence="1 2">JC52</strain>
    </source>
</reference>
<dbReference type="InterPro" id="IPR051159">
    <property type="entry name" value="Hexapeptide_acetyltransf"/>
</dbReference>
<organism evidence="1 2">
    <name type="scientific">Paenibacillus cremeus</name>
    <dbReference type="NCBI Taxonomy" id="2163881"/>
    <lineage>
        <taxon>Bacteria</taxon>
        <taxon>Bacillati</taxon>
        <taxon>Bacillota</taxon>
        <taxon>Bacilli</taxon>
        <taxon>Bacillales</taxon>
        <taxon>Paenibacillaceae</taxon>
        <taxon>Paenibacillus</taxon>
    </lineage>
</organism>